<accession>A0ABR2GFC8</accession>
<sequence length="148" mass="16449">MGLRMKPFIRISSKSFLLLATSDHAGDVLKRIYMIPEEQVHIILNGDGEEIFRPEPSLGNNFKQKLGNSKSRSLVLGPAGRLVKDKGHPLIFEALMQIFMENNKFQQSVTVLVAGDGPWGARYKDLRSQYTCVGSIGTSLTSKVFIIP</sequence>
<dbReference type="PANTHER" id="PTHR46686">
    <property type="entry name" value="GLYCOSYLTRANSFERASE"/>
    <property type="match status" value="1"/>
</dbReference>
<proteinExistence type="predicted"/>
<dbReference type="Proteomes" id="UP001472677">
    <property type="component" value="Unassembled WGS sequence"/>
</dbReference>
<evidence type="ECO:0000313" key="1">
    <source>
        <dbReference type="EMBL" id="KAK8601633.1"/>
    </source>
</evidence>
<dbReference type="PANTHER" id="PTHR46686:SF4">
    <property type="entry name" value="GLYCOSYLTRANSFERASE FAMILY 4 PROTEIN"/>
    <property type="match status" value="1"/>
</dbReference>
<dbReference type="Gene3D" id="3.40.50.2000">
    <property type="entry name" value="Glycogen Phosphorylase B"/>
    <property type="match status" value="2"/>
</dbReference>
<dbReference type="SUPFAM" id="SSF53756">
    <property type="entry name" value="UDP-Glycosyltransferase/glycogen phosphorylase"/>
    <property type="match status" value="1"/>
</dbReference>
<dbReference type="EMBL" id="JBBPBM010000001">
    <property type="protein sequence ID" value="KAK8601633.1"/>
    <property type="molecule type" value="Genomic_DNA"/>
</dbReference>
<protein>
    <submittedName>
        <fullName evidence="1">Uncharacterized protein</fullName>
    </submittedName>
</protein>
<organism evidence="1 2">
    <name type="scientific">Hibiscus sabdariffa</name>
    <name type="common">roselle</name>
    <dbReference type="NCBI Taxonomy" id="183260"/>
    <lineage>
        <taxon>Eukaryota</taxon>
        <taxon>Viridiplantae</taxon>
        <taxon>Streptophyta</taxon>
        <taxon>Embryophyta</taxon>
        <taxon>Tracheophyta</taxon>
        <taxon>Spermatophyta</taxon>
        <taxon>Magnoliopsida</taxon>
        <taxon>eudicotyledons</taxon>
        <taxon>Gunneridae</taxon>
        <taxon>Pentapetalae</taxon>
        <taxon>rosids</taxon>
        <taxon>malvids</taxon>
        <taxon>Malvales</taxon>
        <taxon>Malvaceae</taxon>
        <taxon>Malvoideae</taxon>
        <taxon>Hibiscus</taxon>
    </lineage>
</organism>
<gene>
    <name evidence="1" type="ORF">V6N12_051462</name>
</gene>
<reference evidence="1 2" key="1">
    <citation type="journal article" date="2024" name="G3 (Bethesda)">
        <title>Genome assembly of Hibiscus sabdariffa L. provides insights into metabolisms of medicinal natural products.</title>
        <authorList>
            <person name="Kim T."/>
        </authorList>
    </citation>
    <scope>NUCLEOTIDE SEQUENCE [LARGE SCALE GENOMIC DNA]</scope>
    <source>
        <strain evidence="1">TK-2024</strain>
        <tissue evidence="1">Old leaves</tissue>
    </source>
</reference>
<name>A0ABR2GFC8_9ROSI</name>
<keyword evidence="2" id="KW-1185">Reference proteome</keyword>
<comment type="caution">
    <text evidence="1">The sequence shown here is derived from an EMBL/GenBank/DDBJ whole genome shotgun (WGS) entry which is preliminary data.</text>
</comment>
<evidence type="ECO:0000313" key="2">
    <source>
        <dbReference type="Proteomes" id="UP001472677"/>
    </source>
</evidence>